<name>A0ACC2QRI9_9NEOP</name>
<evidence type="ECO:0000313" key="2">
    <source>
        <dbReference type="Proteomes" id="UP001231649"/>
    </source>
</evidence>
<accession>A0ACC2QRI9</accession>
<organism evidence="1 2">
    <name type="scientific">Mythimna loreyi</name>
    <dbReference type="NCBI Taxonomy" id="667449"/>
    <lineage>
        <taxon>Eukaryota</taxon>
        <taxon>Metazoa</taxon>
        <taxon>Ecdysozoa</taxon>
        <taxon>Arthropoda</taxon>
        <taxon>Hexapoda</taxon>
        <taxon>Insecta</taxon>
        <taxon>Pterygota</taxon>
        <taxon>Neoptera</taxon>
        <taxon>Endopterygota</taxon>
        <taxon>Lepidoptera</taxon>
        <taxon>Glossata</taxon>
        <taxon>Ditrysia</taxon>
        <taxon>Noctuoidea</taxon>
        <taxon>Noctuidae</taxon>
        <taxon>Noctuinae</taxon>
        <taxon>Hadenini</taxon>
        <taxon>Mythimna</taxon>
    </lineage>
</organism>
<dbReference type="Proteomes" id="UP001231649">
    <property type="component" value="Chromosome 8"/>
</dbReference>
<proteinExistence type="predicted"/>
<protein>
    <submittedName>
        <fullName evidence="1">Uncharacterized protein</fullName>
    </submittedName>
</protein>
<reference evidence="1" key="1">
    <citation type="submission" date="2023-03" db="EMBL/GenBank/DDBJ databases">
        <title>Chromosome-level genomes of two armyworms, Mythimna separata and Mythimna loreyi, provide insights into the biosynthesis and reception of sex pheromones.</title>
        <authorList>
            <person name="Zhao H."/>
        </authorList>
    </citation>
    <scope>NUCLEOTIDE SEQUENCE</scope>
    <source>
        <strain evidence="1">BeijingLab</strain>
    </source>
</reference>
<sequence>MFLPYRHPTTDLYHRTGVLTVRKLYVSRVLRRFHRITIPKLLPTTKRRFICPAPSVKSTFAKRHYNSAAPRIYNQLPIKNAQNLNNHNFRKSVLDWLSKLEYEQVENLVTCSKNK</sequence>
<gene>
    <name evidence="1" type="ORF">PYW08_015742</name>
</gene>
<evidence type="ECO:0000313" key="1">
    <source>
        <dbReference type="EMBL" id="KAJ8724268.1"/>
    </source>
</evidence>
<keyword evidence="2" id="KW-1185">Reference proteome</keyword>
<comment type="caution">
    <text evidence="1">The sequence shown here is derived from an EMBL/GenBank/DDBJ whole genome shotgun (WGS) entry which is preliminary data.</text>
</comment>
<dbReference type="EMBL" id="CM056784">
    <property type="protein sequence ID" value="KAJ8724268.1"/>
    <property type="molecule type" value="Genomic_DNA"/>
</dbReference>